<keyword evidence="3" id="KW-0472">Membrane</keyword>
<dbReference type="CDD" id="cd03590">
    <property type="entry name" value="CLECT_DC-SIGN_like"/>
    <property type="match status" value="1"/>
</dbReference>
<feature type="transmembrane region" description="Helical" evidence="3">
    <location>
        <begin position="45"/>
        <end position="69"/>
    </location>
</feature>
<dbReference type="InterPro" id="IPR001304">
    <property type="entry name" value="C-type_lectin-like"/>
</dbReference>
<dbReference type="PROSITE" id="PS50041">
    <property type="entry name" value="C_TYPE_LECTIN_2"/>
    <property type="match status" value="1"/>
</dbReference>
<keyword evidence="3" id="KW-0812">Transmembrane</keyword>
<proteinExistence type="predicted"/>
<dbReference type="AlphaFoldDB" id="A0A8C2W462"/>
<dbReference type="OMA" id="HTALECM"/>
<dbReference type="PANTHER" id="PTHR46746:SF9">
    <property type="entry name" value="CD209 ANTIGEN-LIKE PROTEIN C-LIKE"/>
    <property type="match status" value="1"/>
</dbReference>
<evidence type="ECO:0000256" key="1">
    <source>
        <dbReference type="ARBA" id="ARBA00022734"/>
    </source>
</evidence>
<dbReference type="GO" id="GO:0030246">
    <property type="term" value="F:carbohydrate binding"/>
    <property type="evidence" value="ECO:0007669"/>
    <property type="project" value="UniProtKB-KW"/>
</dbReference>
<gene>
    <name evidence="5" type="primary">LOC102017112</name>
</gene>
<accession>A0A8C2W462</accession>
<evidence type="ECO:0000256" key="2">
    <source>
        <dbReference type="ARBA" id="ARBA00023157"/>
    </source>
</evidence>
<dbReference type="InterPro" id="IPR033989">
    <property type="entry name" value="CD209-like_CTLD"/>
</dbReference>
<dbReference type="Gene3D" id="3.10.100.10">
    <property type="entry name" value="Mannose-Binding Protein A, subunit A"/>
    <property type="match status" value="1"/>
</dbReference>
<dbReference type="InterPro" id="IPR016186">
    <property type="entry name" value="C-type_lectin-like/link_sf"/>
</dbReference>
<evidence type="ECO:0000313" key="6">
    <source>
        <dbReference type="Proteomes" id="UP000694398"/>
    </source>
</evidence>
<keyword evidence="6" id="KW-1185">Reference proteome</keyword>
<reference evidence="5" key="1">
    <citation type="submission" date="2025-08" db="UniProtKB">
        <authorList>
            <consortium name="Ensembl"/>
        </authorList>
    </citation>
    <scope>IDENTIFICATION</scope>
</reference>
<dbReference type="SUPFAM" id="SSF56436">
    <property type="entry name" value="C-type lectin-like"/>
    <property type="match status" value="1"/>
</dbReference>
<dbReference type="Proteomes" id="UP000694398">
    <property type="component" value="Unassembled WGS sequence"/>
</dbReference>
<sequence length="263" mass="30624">MALEITYAEVRFKTESKTSGTNSLPPDAPKEKTTFQQNNPGFLRLFLATLLIFFLLLAISFLVAFIIFFQKYSKLLQEKKTLTESSQKHSELECIKTSSTTEGKIYSTKNAVVESSILFHLHVLLSNKGKVWSCCPKNWKSFSFHCYLFSTDSKSWNESAENCYKMGAHLGVINTKEEQDFIMQNLKISYFYIGLSDPEGQRHWQWVDHTPYNESATFWHSRQSNDIYNQCVMVTRYYHQWGWNAVSCNSKLHSICEMMKIYL</sequence>
<evidence type="ECO:0000259" key="4">
    <source>
        <dbReference type="PROSITE" id="PS50041"/>
    </source>
</evidence>
<dbReference type="PANTHER" id="PTHR46746">
    <property type="entry name" value="KILLER CELL LECTIN-LIKE RECEPTOR SUBFAMILY F MEMBER 2"/>
    <property type="match status" value="1"/>
</dbReference>
<evidence type="ECO:0000313" key="5">
    <source>
        <dbReference type="Ensembl" id="ENSCLAP00000021668.1"/>
    </source>
</evidence>
<name>A0A8C2W462_CHILA</name>
<dbReference type="Pfam" id="PF00059">
    <property type="entry name" value="Lectin_C"/>
    <property type="match status" value="1"/>
</dbReference>
<dbReference type="InterPro" id="IPR016187">
    <property type="entry name" value="CTDL_fold"/>
</dbReference>
<dbReference type="InterPro" id="IPR051379">
    <property type="entry name" value="C-type_Lectin_Receptor_IMM"/>
</dbReference>
<keyword evidence="1" id="KW-0430">Lectin</keyword>
<keyword evidence="2" id="KW-1015">Disulfide bond</keyword>
<keyword evidence="3" id="KW-1133">Transmembrane helix</keyword>
<dbReference type="GeneTree" id="ENSGT00940000158835"/>
<dbReference type="SMART" id="SM00034">
    <property type="entry name" value="CLECT"/>
    <property type="match status" value="1"/>
</dbReference>
<feature type="domain" description="C-type lectin" evidence="4">
    <location>
        <begin position="142"/>
        <end position="257"/>
    </location>
</feature>
<dbReference type="Ensembl" id="ENSCLAT00000021871.1">
    <property type="protein sequence ID" value="ENSCLAP00000021668.1"/>
    <property type="gene ID" value="ENSCLAG00000014830.1"/>
</dbReference>
<organism evidence="5 6">
    <name type="scientific">Chinchilla lanigera</name>
    <name type="common">Long-tailed chinchilla</name>
    <name type="synonym">Chinchilla villidera</name>
    <dbReference type="NCBI Taxonomy" id="34839"/>
    <lineage>
        <taxon>Eukaryota</taxon>
        <taxon>Metazoa</taxon>
        <taxon>Chordata</taxon>
        <taxon>Craniata</taxon>
        <taxon>Vertebrata</taxon>
        <taxon>Euteleostomi</taxon>
        <taxon>Mammalia</taxon>
        <taxon>Eutheria</taxon>
        <taxon>Euarchontoglires</taxon>
        <taxon>Glires</taxon>
        <taxon>Rodentia</taxon>
        <taxon>Hystricomorpha</taxon>
        <taxon>Chinchillidae</taxon>
        <taxon>Chinchilla</taxon>
    </lineage>
</organism>
<evidence type="ECO:0000256" key="3">
    <source>
        <dbReference type="SAM" id="Phobius"/>
    </source>
</evidence>
<reference evidence="5" key="2">
    <citation type="submission" date="2025-09" db="UniProtKB">
        <authorList>
            <consortium name="Ensembl"/>
        </authorList>
    </citation>
    <scope>IDENTIFICATION</scope>
</reference>
<protein>
    <submittedName>
        <fullName evidence="5">C-type lectin domain family 4 member A-like</fullName>
    </submittedName>
</protein>